<protein>
    <recommendedName>
        <fullName evidence="5">MARVEL domain-containing protein</fullName>
    </recommendedName>
</protein>
<dbReference type="PANTHER" id="PTHR42083">
    <property type="entry name" value="MARVEL DOMAIN-CONTAINING PROTEIN"/>
    <property type="match status" value="1"/>
</dbReference>
<dbReference type="Proteomes" id="UP001147747">
    <property type="component" value="Unassembled WGS sequence"/>
</dbReference>
<comment type="caution">
    <text evidence="3">The sequence shown here is derived from an EMBL/GenBank/DDBJ whole genome shotgun (WGS) entry which is preliminary data.</text>
</comment>
<evidence type="ECO:0000313" key="4">
    <source>
        <dbReference type="Proteomes" id="UP001147747"/>
    </source>
</evidence>
<feature type="transmembrane region" description="Helical" evidence="2">
    <location>
        <begin position="33"/>
        <end position="53"/>
    </location>
</feature>
<keyword evidence="2" id="KW-0812">Transmembrane</keyword>
<dbReference type="OrthoDB" id="5363290at2759"/>
<dbReference type="EMBL" id="JAPZBU010000006">
    <property type="protein sequence ID" value="KAJ5397549.1"/>
    <property type="molecule type" value="Genomic_DNA"/>
</dbReference>
<dbReference type="GeneID" id="81369279"/>
<feature type="region of interest" description="Disordered" evidence="1">
    <location>
        <begin position="1"/>
        <end position="24"/>
    </location>
</feature>
<keyword evidence="2" id="KW-0472">Membrane</keyword>
<feature type="transmembrane region" description="Helical" evidence="2">
    <location>
        <begin position="73"/>
        <end position="96"/>
    </location>
</feature>
<keyword evidence="2" id="KW-1133">Transmembrane helix</keyword>
<feature type="transmembrane region" description="Helical" evidence="2">
    <location>
        <begin position="117"/>
        <end position="139"/>
    </location>
</feature>
<accession>A0A9X0BAA2</accession>
<evidence type="ECO:0000256" key="1">
    <source>
        <dbReference type="SAM" id="MobiDB-lite"/>
    </source>
</evidence>
<reference evidence="3" key="1">
    <citation type="submission" date="2022-12" db="EMBL/GenBank/DDBJ databases">
        <authorList>
            <person name="Petersen C."/>
        </authorList>
    </citation>
    <scope>NUCLEOTIDE SEQUENCE</scope>
    <source>
        <strain evidence="3">IBT 29677</strain>
    </source>
</reference>
<name>A0A9X0BAA2_9EURO</name>
<evidence type="ECO:0008006" key="5">
    <source>
        <dbReference type="Google" id="ProtNLM"/>
    </source>
</evidence>
<dbReference type="PANTHER" id="PTHR42083:SF1">
    <property type="entry name" value="MARVEL DOMAIN-CONTAINING PROTEIN"/>
    <property type="match status" value="1"/>
</dbReference>
<organism evidence="3 4">
    <name type="scientific">Penicillium cosmopolitanum</name>
    <dbReference type="NCBI Taxonomy" id="1131564"/>
    <lineage>
        <taxon>Eukaryota</taxon>
        <taxon>Fungi</taxon>
        <taxon>Dikarya</taxon>
        <taxon>Ascomycota</taxon>
        <taxon>Pezizomycotina</taxon>
        <taxon>Eurotiomycetes</taxon>
        <taxon>Eurotiomycetidae</taxon>
        <taxon>Eurotiales</taxon>
        <taxon>Aspergillaceae</taxon>
        <taxon>Penicillium</taxon>
    </lineage>
</organism>
<sequence length="212" mass="23719">MSSYPPGVTPGTDMRYPPQNGTPQSKRAKFAEMLISAMRFFQFVFGLTVIGLYGKDVHHDHADKNEWNSKWVYAVITAFLATCTAIVHMVIPFLMRRTSRGASGGMTSRPALLLPQFVWEFVLCILWLTLFGIFGKLYIGVHADGDSKKQESTLGDASKINRMRHACWIDLINLLMWVATSSWILLKWLKARRDGGAATVVDAEKGEEGASF</sequence>
<gene>
    <name evidence="3" type="ORF">N7509_005662</name>
</gene>
<dbReference type="AlphaFoldDB" id="A0A9X0BAA2"/>
<dbReference type="RefSeq" id="XP_056489601.1">
    <property type="nucleotide sequence ID" value="XM_056630299.1"/>
</dbReference>
<proteinExistence type="predicted"/>
<evidence type="ECO:0000256" key="2">
    <source>
        <dbReference type="SAM" id="Phobius"/>
    </source>
</evidence>
<reference evidence="3" key="2">
    <citation type="journal article" date="2023" name="IMA Fungus">
        <title>Comparative genomic study of the Penicillium genus elucidates a diverse pangenome and 15 lateral gene transfer events.</title>
        <authorList>
            <person name="Petersen C."/>
            <person name="Sorensen T."/>
            <person name="Nielsen M.R."/>
            <person name="Sondergaard T.E."/>
            <person name="Sorensen J.L."/>
            <person name="Fitzpatrick D.A."/>
            <person name="Frisvad J.C."/>
            <person name="Nielsen K.L."/>
        </authorList>
    </citation>
    <scope>NUCLEOTIDE SEQUENCE</scope>
    <source>
        <strain evidence="3">IBT 29677</strain>
    </source>
</reference>
<feature type="transmembrane region" description="Helical" evidence="2">
    <location>
        <begin position="168"/>
        <end position="186"/>
    </location>
</feature>
<keyword evidence="4" id="KW-1185">Reference proteome</keyword>
<evidence type="ECO:0000313" key="3">
    <source>
        <dbReference type="EMBL" id="KAJ5397549.1"/>
    </source>
</evidence>